<reference evidence="3" key="2">
    <citation type="submission" date="2022-06" db="UniProtKB">
        <authorList>
            <consortium name="EnsemblMetazoa"/>
        </authorList>
    </citation>
    <scope>IDENTIFICATION</scope>
    <source>
        <strain evidence="3">PS312</strain>
    </source>
</reference>
<evidence type="ECO:0000256" key="1">
    <source>
        <dbReference type="SAM" id="MobiDB-lite"/>
    </source>
</evidence>
<keyword evidence="4" id="KW-1185">Reference proteome</keyword>
<proteinExistence type="predicted"/>
<gene>
    <name evidence="3" type="primary">WBGene00280906</name>
</gene>
<dbReference type="Proteomes" id="UP000005239">
    <property type="component" value="Unassembled WGS sequence"/>
</dbReference>
<evidence type="ECO:0000313" key="4">
    <source>
        <dbReference type="Proteomes" id="UP000005239"/>
    </source>
</evidence>
<organism evidence="3 4">
    <name type="scientific">Pristionchus pacificus</name>
    <name type="common">Parasitic nematode worm</name>
    <dbReference type="NCBI Taxonomy" id="54126"/>
    <lineage>
        <taxon>Eukaryota</taxon>
        <taxon>Metazoa</taxon>
        <taxon>Ecdysozoa</taxon>
        <taxon>Nematoda</taxon>
        <taxon>Chromadorea</taxon>
        <taxon>Rhabditida</taxon>
        <taxon>Rhabditina</taxon>
        <taxon>Diplogasteromorpha</taxon>
        <taxon>Diplogasteroidea</taxon>
        <taxon>Neodiplogasteridae</taxon>
        <taxon>Pristionchus</taxon>
    </lineage>
</organism>
<reference evidence="4" key="1">
    <citation type="journal article" date="2008" name="Nat. Genet.">
        <title>The Pristionchus pacificus genome provides a unique perspective on nematode lifestyle and parasitism.</title>
        <authorList>
            <person name="Dieterich C."/>
            <person name="Clifton S.W."/>
            <person name="Schuster L.N."/>
            <person name="Chinwalla A."/>
            <person name="Delehaunty K."/>
            <person name="Dinkelacker I."/>
            <person name="Fulton L."/>
            <person name="Fulton R."/>
            <person name="Godfrey J."/>
            <person name="Minx P."/>
            <person name="Mitreva M."/>
            <person name="Roeseler W."/>
            <person name="Tian H."/>
            <person name="Witte H."/>
            <person name="Yang S.P."/>
            <person name="Wilson R.K."/>
            <person name="Sommer R.J."/>
        </authorList>
    </citation>
    <scope>NUCLEOTIDE SEQUENCE [LARGE SCALE GENOMIC DNA]</scope>
    <source>
        <strain evidence="4">PS312</strain>
    </source>
</reference>
<keyword evidence="2" id="KW-0732">Signal</keyword>
<dbReference type="PANTHER" id="PTHR47324:SF2">
    <property type="entry name" value="EGF-LIKE DOMAIN-CONTAINING PROTEIN-RELATED"/>
    <property type="match status" value="1"/>
</dbReference>
<accession>A0A2A6BWT8</accession>
<evidence type="ECO:0000256" key="2">
    <source>
        <dbReference type="SAM" id="SignalP"/>
    </source>
</evidence>
<name>A0A2A6BWT8_PRIPA</name>
<dbReference type="PANTHER" id="PTHR47324">
    <property type="entry name" value="PROTEIN IRG-7-RELATED"/>
    <property type="match status" value="1"/>
</dbReference>
<evidence type="ECO:0000313" key="3">
    <source>
        <dbReference type="EnsemblMetazoa" id="PPA42537.1"/>
    </source>
</evidence>
<accession>A0A8R1YZW0</accession>
<feature type="chain" id="PRO_5043601818" evidence="2">
    <location>
        <begin position="19"/>
        <end position="247"/>
    </location>
</feature>
<dbReference type="AlphaFoldDB" id="A0A2A6BWT8"/>
<sequence>MRLALTLVIGAILAASLANSRTPNNDEFEAEKGKKHARAEAADASTTPGPCDYLTPYDNKTLVIAMETSFETSTPMFYLFYVLVDSLDVLTQKYPCWFDTYIIVPFDSTSNADKWYKPFITDNYRDLEEYLEFIPVGYCPGDDPDHIPPIICPETKCPRPIGAVLSGILDHYAIVEDEVVPRIEKATAHVHFAITPSVSPCSLDTSDPGIQAINRIASVSGGTVNSVIPVNIGKYFSDFLPTLYPGN</sequence>
<feature type="region of interest" description="Disordered" evidence="1">
    <location>
        <begin position="22"/>
        <end position="47"/>
    </location>
</feature>
<dbReference type="EnsemblMetazoa" id="PPA42537.1">
    <property type="protein sequence ID" value="PPA42537.1"/>
    <property type="gene ID" value="WBGene00280906"/>
</dbReference>
<dbReference type="InterPro" id="IPR053295">
    <property type="entry name" value="Innate_immunity_reg"/>
</dbReference>
<feature type="signal peptide" evidence="2">
    <location>
        <begin position="1"/>
        <end position="18"/>
    </location>
</feature>
<protein>
    <submittedName>
        <fullName evidence="3">Uncharacterized protein</fullName>
    </submittedName>
</protein>